<dbReference type="GO" id="GO:0003677">
    <property type="term" value="F:DNA binding"/>
    <property type="evidence" value="ECO:0007669"/>
    <property type="project" value="UniProtKB-KW"/>
</dbReference>
<keyword evidence="2" id="KW-0238">DNA-binding</keyword>
<sequence>MSTPETASVEDPLVHEILERVADKWTLLVIDALEGQEETRFTRLRERIGGVSQKMLTKTLRQLERDGLVTRRVHAEVPPRVDYRLTPLGESLGEALCGVWLWVEAHRDEVERFRREYDGA</sequence>
<accession>A0A6J4MJE0</accession>
<dbReference type="AlphaFoldDB" id="A0A6J4MJE0"/>
<evidence type="ECO:0000256" key="2">
    <source>
        <dbReference type="ARBA" id="ARBA00023125"/>
    </source>
</evidence>
<dbReference type="Pfam" id="PF01638">
    <property type="entry name" value="HxlR"/>
    <property type="match status" value="1"/>
</dbReference>
<evidence type="ECO:0000313" key="5">
    <source>
        <dbReference type="EMBL" id="CAA9357021.1"/>
    </source>
</evidence>
<evidence type="ECO:0000259" key="4">
    <source>
        <dbReference type="PROSITE" id="PS51118"/>
    </source>
</evidence>
<dbReference type="SUPFAM" id="SSF46785">
    <property type="entry name" value="Winged helix' DNA-binding domain"/>
    <property type="match status" value="1"/>
</dbReference>
<name>A0A6J4MJE0_9BACT</name>
<protein>
    <submittedName>
        <fullName evidence="5">Transcriptional regulator, HxlR family</fullName>
    </submittedName>
</protein>
<gene>
    <name evidence="5" type="ORF">AVDCRST_MAG89-3500</name>
</gene>
<reference evidence="5" key="1">
    <citation type="submission" date="2020-02" db="EMBL/GenBank/DDBJ databases">
        <authorList>
            <person name="Meier V. D."/>
        </authorList>
    </citation>
    <scope>NUCLEOTIDE SEQUENCE</scope>
    <source>
        <strain evidence="5">AVDCRST_MAG89</strain>
    </source>
</reference>
<keyword evidence="3" id="KW-0804">Transcription</keyword>
<dbReference type="PANTHER" id="PTHR33204:SF37">
    <property type="entry name" value="HTH-TYPE TRANSCRIPTIONAL REGULATOR YODB"/>
    <property type="match status" value="1"/>
</dbReference>
<dbReference type="PANTHER" id="PTHR33204">
    <property type="entry name" value="TRANSCRIPTIONAL REGULATOR, MARR FAMILY"/>
    <property type="match status" value="1"/>
</dbReference>
<keyword evidence="1" id="KW-0805">Transcription regulation</keyword>
<dbReference type="Gene3D" id="1.10.10.10">
    <property type="entry name" value="Winged helix-like DNA-binding domain superfamily/Winged helix DNA-binding domain"/>
    <property type="match status" value="1"/>
</dbReference>
<evidence type="ECO:0000256" key="1">
    <source>
        <dbReference type="ARBA" id="ARBA00023015"/>
    </source>
</evidence>
<evidence type="ECO:0000256" key="3">
    <source>
        <dbReference type="ARBA" id="ARBA00023163"/>
    </source>
</evidence>
<dbReference type="PROSITE" id="PS51118">
    <property type="entry name" value="HTH_HXLR"/>
    <property type="match status" value="1"/>
</dbReference>
<proteinExistence type="predicted"/>
<organism evidence="5">
    <name type="scientific">uncultured Gemmatimonadota bacterium</name>
    <dbReference type="NCBI Taxonomy" id="203437"/>
    <lineage>
        <taxon>Bacteria</taxon>
        <taxon>Pseudomonadati</taxon>
        <taxon>Gemmatimonadota</taxon>
        <taxon>environmental samples</taxon>
    </lineage>
</organism>
<dbReference type="InterPro" id="IPR036390">
    <property type="entry name" value="WH_DNA-bd_sf"/>
</dbReference>
<feature type="domain" description="HTH hxlR-type" evidence="4">
    <location>
        <begin position="11"/>
        <end position="111"/>
    </location>
</feature>
<dbReference type="EMBL" id="CADCTV010000729">
    <property type="protein sequence ID" value="CAA9357021.1"/>
    <property type="molecule type" value="Genomic_DNA"/>
</dbReference>
<dbReference type="InterPro" id="IPR002577">
    <property type="entry name" value="HTH_HxlR"/>
</dbReference>
<dbReference type="InterPro" id="IPR036388">
    <property type="entry name" value="WH-like_DNA-bd_sf"/>
</dbReference>